<accession>A0A1Z4LL81</accession>
<keyword evidence="1" id="KW-1133">Transmembrane helix</keyword>
<protein>
    <recommendedName>
        <fullName evidence="4">DUF4112 domain-containing protein</fullName>
    </recommendedName>
</protein>
<feature type="transmembrane region" description="Helical" evidence="1">
    <location>
        <begin position="58"/>
        <end position="76"/>
    </location>
</feature>
<dbReference type="PANTHER" id="PTHR35519">
    <property type="entry name" value="MEMBRANE PROTEINS"/>
    <property type="match status" value="1"/>
</dbReference>
<keyword evidence="1" id="KW-0812">Transmembrane</keyword>
<feature type="transmembrane region" description="Helical" evidence="1">
    <location>
        <begin position="88"/>
        <end position="108"/>
    </location>
</feature>
<evidence type="ECO:0008006" key="4">
    <source>
        <dbReference type="Google" id="ProtNLM"/>
    </source>
</evidence>
<dbReference type="EMBL" id="AP018227">
    <property type="protein sequence ID" value="BAY81986.1"/>
    <property type="molecule type" value="Genomic_DNA"/>
</dbReference>
<dbReference type="Proteomes" id="UP000218418">
    <property type="component" value="Chromosome"/>
</dbReference>
<sequence>MSLPPSQFYSLNPDAKAPTLKRLRAFSRILDKAITIPGTGIGVGLDPILGLLPAGGDFLGVLLSAYIVLEAARLGASKATLGRMTTNIIIDALVGLIPVLGDFFDFAWKANDHNIKLLEEHLKFPSQKKRADTWFVFILLAVLLLLAISLVTLSVIVTRFVWGIITGS</sequence>
<reference evidence="2 3" key="1">
    <citation type="submission" date="2017-06" db="EMBL/GenBank/DDBJ databases">
        <title>Genome sequencing of cyanobaciteial culture collection at National Institute for Environmental Studies (NIES).</title>
        <authorList>
            <person name="Hirose Y."/>
            <person name="Shimura Y."/>
            <person name="Fujisawa T."/>
            <person name="Nakamura Y."/>
            <person name="Kawachi M."/>
        </authorList>
    </citation>
    <scope>NUCLEOTIDE SEQUENCE [LARGE SCALE GENOMIC DNA]</scope>
    <source>
        <strain evidence="2 3">NIES-267</strain>
    </source>
</reference>
<feature type="transmembrane region" description="Helical" evidence="1">
    <location>
        <begin position="134"/>
        <end position="162"/>
    </location>
</feature>
<dbReference type="AlphaFoldDB" id="A0A1Z4LL81"/>
<name>A0A1Z4LL81_9CYAN</name>
<dbReference type="OrthoDB" id="513552at2"/>
<dbReference type="InterPro" id="IPR025187">
    <property type="entry name" value="DUF4112"/>
</dbReference>
<dbReference type="PANTHER" id="PTHR35519:SF2">
    <property type="entry name" value="PH DOMAIN PROTEIN"/>
    <property type="match status" value="1"/>
</dbReference>
<gene>
    <name evidence="2" type="ORF">NIES267_14640</name>
</gene>
<evidence type="ECO:0000313" key="3">
    <source>
        <dbReference type="Proteomes" id="UP000218418"/>
    </source>
</evidence>
<keyword evidence="1" id="KW-0472">Membrane</keyword>
<organism evidence="2 3">
    <name type="scientific">Calothrix parasitica NIES-267</name>
    <dbReference type="NCBI Taxonomy" id="1973488"/>
    <lineage>
        <taxon>Bacteria</taxon>
        <taxon>Bacillati</taxon>
        <taxon>Cyanobacteriota</taxon>
        <taxon>Cyanophyceae</taxon>
        <taxon>Nostocales</taxon>
        <taxon>Calotrichaceae</taxon>
        <taxon>Calothrix</taxon>
    </lineage>
</organism>
<evidence type="ECO:0000256" key="1">
    <source>
        <dbReference type="SAM" id="Phobius"/>
    </source>
</evidence>
<proteinExistence type="predicted"/>
<dbReference type="Pfam" id="PF13430">
    <property type="entry name" value="DUF4112"/>
    <property type="match status" value="1"/>
</dbReference>
<keyword evidence="3" id="KW-1185">Reference proteome</keyword>
<evidence type="ECO:0000313" key="2">
    <source>
        <dbReference type="EMBL" id="BAY81986.1"/>
    </source>
</evidence>